<dbReference type="KEGG" id="ehn:H9Q80_18150"/>
<evidence type="ECO:0000313" key="2">
    <source>
        <dbReference type="Proteomes" id="UP000515856"/>
    </source>
</evidence>
<keyword evidence="2" id="KW-1185">Reference proteome</keyword>
<dbReference type="InterPro" id="IPR000150">
    <property type="entry name" value="Cof"/>
</dbReference>
<organism evidence="1 2">
    <name type="scientific">[Eubacterium] hominis</name>
    <dbReference type="NCBI Taxonomy" id="2764325"/>
    <lineage>
        <taxon>Bacteria</taxon>
        <taxon>Bacillati</taxon>
        <taxon>Bacillota</taxon>
        <taxon>Erysipelotrichia</taxon>
        <taxon>Erysipelotrichales</taxon>
        <taxon>Erysipelotrichaceae</taxon>
        <taxon>Amedibacillus</taxon>
    </lineage>
</organism>
<keyword evidence="1" id="KW-0378">Hydrolase</keyword>
<dbReference type="PANTHER" id="PTHR10000:SF53">
    <property type="entry name" value="5-AMINO-6-(5-PHOSPHO-D-RIBITYLAMINO)URACIL PHOSPHATASE YBJI-RELATED"/>
    <property type="match status" value="1"/>
</dbReference>
<dbReference type="RefSeq" id="WP_158552338.1">
    <property type="nucleotide sequence ID" value="NZ_CP060636.1"/>
</dbReference>
<dbReference type="GO" id="GO:0000287">
    <property type="term" value="F:magnesium ion binding"/>
    <property type="evidence" value="ECO:0007669"/>
    <property type="project" value="TreeGrafter"/>
</dbReference>
<dbReference type="InterPro" id="IPR006379">
    <property type="entry name" value="HAD-SF_hydro_IIB"/>
</dbReference>
<sequence>MKYVICDMDGTLLDSKKRLPSKLNKVIDELKKRDVIFGIASGRQYFNLYEQFPDHRDDMLFIAENGGIVYQGNSPVFADALPMEDIQRVIIKARQIKDSYPIACGMKSAYLETEDAQFLKNAHMYYAHLEIVDDILTAIQNDQIAKITLYDKRNAQTNSYAAIKADTGSLRPVVSGEDWVDISNPTTSKGNAIAMLKTKYHLDSDDFVAFGDFMNDYEMMKECTYSYAMANAHPDLKAVCNYETCSNDEDGVIKAICALYDLDYEAL</sequence>
<gene>
    <name evidence="1" type="ORF">H9Q80_18150</name>
</gene>
<dbReference type="SUPFAM" id="SSF56784">
    <property type="entry name" value="HAD-like"/>
    <property type="match status" value="1"/>
</dbReference>
<accession>A0A7G9GMV5</accession>
<dbReference type="Gene3D" id="3.30.1240.10">
    <property type="match status" value="1"/>
</dbReference>
<dbReference type="InterPro" id="IPR023214">
    <property type="entry name" value="HAD_sf"/>
</dbReference>
<dbReference type="Proteomes" id="UP000515856">
    <property type="component" value="Chromosome"/>
</dbReference>
<dbReference type="InterPro" id="IPR036412">
    <property type="entry name" value="HAD-like_sf"/>
</dbReference>
<dbReference type="PANTHER" id="PTHR10000">
    <property type="entry name" value="PHOSPHOSERINE PHOSPHATASE"/>
    <property type="match status" value="1"/>
</dbReference>
<evidence type="ECO:0000313" key="1">
    <source>
        <dbReference type="EMBL" id="QNM12137.1"/>
    </source>
</evidence>
<dbReference type="SFLD" id="SFLDG01140">
    <property type="entry name" value="C2.B:_Phosphomannomutase_and_P"/>
    <property type="match status" value="1"/>
</dbReference>
<dbReference type="Gene3D" id="3.40.50.1000">
    <property type="entry name" value="HAD superfamily/HAD-like"/>
    <property type="match status" value="1"/>
</dbReference>
<dbReference type="SFLD" id="SFLDS00003">
    <property type="entry name" value="Haloacid_Dehalogenase"/>
    <property type="match status" value="1"/>
</dbReference>
<dbReference type="AlphaFoldDB" id="A0A7G9GMV5"/>
<dbReference type="Pfam" id="PF08282">
    <property type="entry name" value="Hydrolase_3"/>
    <property type="match status" value="1"/>
</dbReference>
<reference evidence="1 2" key="1">
    <citation type="submission" date="2020-08" db="EMBL/GenBank/DDBJ databases">
        <authorList>
            <person name="Liu C."/>
            <person name="Sun Q."/>
        </authorList>
    </citation>
    <scope>NUCLEOTIDE SEQUENCE [LARGE SCALE GENOMIC DNA]</scope>
    <source>
        <strain evidence="1 2">NSJ-61</strain>
    </source>
</reference>
<dbReference type="GO" id="GO:0016791">
    <property type="term" value="F:phosphatase activity"/>
    <property type="evidence" value="ECO:0007669"/>
    <property type="project" value="TreeGrafter"/>
</dbReference>
<dbReference type="GO" id="GO:0005829">
    <property type="term" value="C:cytosol"/>
    <property type="evidence" value="ECO:0007669"/>
    <property type="project" value="TreeGrafter"/>
</dbReference>
<dbReference type="NCBIfam" id="TIGR00099">
    <property type="entry name" value="Cof-subfamily"/>
    <property type="match status" value="1"/>
</dbReference>
<proteinExistence type="predicted"/>
<name>A0A7G9GMV5_9FIRM</name>
<dbReference type="EMBL" id="CP060636">
    <property type="protein sequence ID" value="QNM12137.1"/>
    <property type="molecule type" value="Genomic_DNA"/>
</dbReference>
<dbReference type="NCBIfam" id="TIGR01484">
    <property type="entry name" value="HAD-SF-IIB"/>
    <property type="match status" value="1"/>
</dbReference>
<protein>
    <submittedName>
        <fullName evidence="1">HAD family hydrolase</fullName>
    </submittedName>
</protein>